<organism evidence="3 4">
    <name type="scientific">Glomus cerebriforme</name>
    <dbReference type="NCBI Taxonomy" id="658196"/>
    <lineage>
        <taxon>Eukaryota</taxon>
        <taxon>Fungi</taxon>
        <taxon>Fungi incertae sedis</taxon>
        <taxon>Mucoromycota</taxon>
        <taxon>Glomeromycotina</taxon>
        <taxon>Glomeromycetes</taxon>
        <taxon>Glomerales</taxon>
        <taxon>Glomeraceae</taxon>
        <taxon>Glomus</taxon>
    </lineage>
</organism>
<dbReference type="AlphaFoldDB" id="A0A397SP68"/>
<keyword evidence="1" id="KW-0378">Hydrolase</keyword>
<gene>
    <name evidence="3" type="ORF">C1645_777206</name>
</gene>
<evidence type="ECO:0000313" key="4">
    <source>
        <dbReference type="Proteomes" id="UP000265703"/>
    </source>
</evidence>
<proteinExistence type="predicted"/>
<dbReference type="Proteomes" id="UP000265703">
    <property type="component" value="Unassembled WGS sequence"/>
</dbReference>
<dbReference type="EMBL" id="QKYT01000306">
    <property type="protein sequence ID" value="RIA87482.1"/>
    <property type="molecule type" value="Genomic_DNA"/>
</dbReference>
<sequence length="274" mass="30820">MSFVAVAQYCASNLITKNLKTCVELLEKASKNGAKIIFLPEASDFIAKDSEETLSLTLSIKDNLFVDGIINAAIKKNMWVSMGIHELSHEPKKIYNTHLLINSQGSIIETYRKLHLFDVNIKDGPIHLESKTTMRGEKICDPIPTPLGNLGLMICYDLRFSELSLELRKKGADILTFPSAFTLKTGQAHWEVLLRARAIENQCYVIASAQIGRHNENRVSYGHAMIVDPWGTVLARCPETNEPSLAFAEIDLDRLKKIRTEIPVLNHRRTDLFS</sequence>
<reference evidence="3 4" key="1">
    <citation type="submission" date="2018-06" db="EMBL/GenBank/DDBJ databases">
        <title>Comparative genomics reveals the genomic features of Rhizophagus irregularis, R. cerebriforme, R. diaphanum and Gigaspora rosea, and their symbiotic lifestyle signature.</title>
        <authorList>
            <person name="Morin E."/>
            <person name="San Clemente H."/>
            <person name="Chen E.C.H."/>
            <person name="De La Providencia I."/>
            <person name="Hainaut M."/>
            <person name="Kuo A."/>
            <person name="Kohler A."/>
            <person name="Murat C."/>
            <person name="Tang N."/>
            <person name="Roy S."/>
            <person name="Loubradou J."/>
            <person name="Henrissat B."/>
            <person name="Grigoriev I.V."/>
            <person name="Corradi N."/>
            <person name="Roux C."/>
            <person name="Martin F.M."/>
        </authorList>
    </citation>
    <scope>NUCLEOTIDE SEQUENCE [LARGE SCALE GENOMIC DNA]</scope>
    <source>
        <strain evidence="3 4">DAOM 227022</strain>
    </source>
</reference>
<dbReference type="GO" id="GO:0016811">
    <property type="term" value="F:hydrolase activity, acting on carbon-nitrogen (but not peptide) bonds, in linear amides"/>
    <property type="evidence" value="ECO:0007669"/>
    <property type="project" value="InterPro"/>
</dbReference>
<keyword evidence="4" id="KW-1185">Reference proteome</keyword>
<evidence type="ECO:0000256" key="1">
    <source>
        <dbReference type="ARBA" id="ARBA00022801"/>
    </source>
</evidence>
<evidence type="ECO:0000313" key="3">
    <source>
        <dbReference type="EMBL" id="RIA87482.1"/>
    </source>
</evidence>
<dbReference type="InterPro" id="IPR045254">
    <property type="entry name" value="Nit1/2_C-N_Hydrolase"/>
</dbReference>
<dbReference type="InterPro" id="IPR003010">
    <property type="entry name" value="C-N_Hydrolase"/>
</dbReference>
<dbReference type="CDD" id="cd07572">
    <property type="entry name" value="nit"/>
    <property type="match status" value="1"/>
</dbReference>
<dbReference type="PANTHER" id="PTHR23088">
    <property type="entry name" value="NITRILASE-RELATED"/>
    <property type="match status" value="1"/>
</dbReference>
<dbReference type="SUPFAM" id="SSF56317">
    <property type="entry name" value="Carbon-nitrogen hydrolase"/>
    <property type="match status" value="1"/>
</dbReference>
<dbReference type="Gene3D" id="3.60.110.10">
    <property type="entry name" value="Carbon-nitrogen hydrolase"/>
    <property type="match status" value="1"/>
</dbReference>
<comment type="caution">
    <text evidence="3">The sequence shown here is derived from an EMBL/GenBank/DDBJ whole genome shotgun (WGS) entry which is preliminary data.</text>
</comment>
<dbReference type="PANTHER" id="PTHR23088:SF27">
    <property type="entry name" value="DEAMINATED GLUTATHIONE AMIDASE"/>
    <property type="match status" value="1"/>
</dbReference>
<dbReference type="OrthoDB" id="10250282at2759"/>
<accession>A0A397SP68</accession>
<dbReference type="PROSITE" id="PS50263">
    <property type="entry name" value="CN_HYDROLASE"/>
    <property type="match status" value="1"/>
</dbReference>
<dbReference type="STRING" id="658196.A0A397SP68"/>
<feature type="domain" description="CN hydrolase" evidence="2">
    <location>
        <begin position="2"/>
        <end position="252"/>
    </location>
</feature>
<protein>
    <submittedName>
        <fullName evidence="3">Putative nitrilase</fullName>
    </submittedName>
</protein>
<dbReference type="Pfam" id="PF00795">
    <property type="entry name" value="CN_hydrolase"/>
    <property type="match status" value="1"/>
</dbReference>
<name>A0A397SP68_9GLOM</name>
<dbReference type="InterPro" id="IPR036526">
    <property type="entry name" value="C-N_Hydrolase_sf"/>
</dbReference>
<evidence type="ECO:0000259" key="2">
    <source>
        <dbReference type="PROSITE" id="PS50263"/>
    </source>
</evidence>